<name>A0A8H5Y8H1_9HYPO</name>
<protein>
    <submittedName>
        <fullName evidence="1">Uncharacterized protein</fullName>
    </submittedName>
</protein>
<dbReference type="EMBL" id="JAAQPF010000318">
    <property type="protein sequence ID" value="KAF5706615.1"/>
    <property type="molecule type" value="Genomic_DNA"/>
</dbReference>
<gene>
    <name evidence="1" type="ORF">FGLOB1_7378</name>
</gene>
<dbReference type="AlphaFoldDB" id="A0A8H5Y8H1"/>
<proteinExistence type="predicted"/>
<comment type="caution">
    <text evidence="1">The sequence shown here is derived from an EMBL/GenBank/DDBJ whole genome shotgun (WGS) entry which is preliminary data.</text>
</comment>
<evidence type="ECO:0000313" key="2">
    <source>
        <dbReference type="Proteomes" id="UP000532311"/>
    </source>
</evidence>
<organism evidence="1 2">
    <name type="scientific">Fusarium globosum</name>
    <dbReference type="NCBI Taxonomy" id="78864"/>
    <lineage>
        <taxon>Eukaryota</taxon>
        <taxon>Fungi</taxon>
        <taxon>Dikarya</taxon>
        <taxon>Ascomycota</taxon>
        <taxon>Pezizomycotina</taxon>
        <taxon>Sordariomycetes</taxon>
        <taxon>Hypocreomycetidae</taxon>
        <taxon>Hypocreales</taxon>
        <taxon>Nectriaceae</taxon>
        <taxon>Fusarium</taxon>
        <taxon>Fusarium fujikuroi species complex</taxon>
    </lineage>
</organism>
<accession>A0A8H5Y8H1</accession>
<sequence>MTDLGDRNEPRTLQSISETLIIISDEQAANRAVNATIFGAGELSEQERYSFHDLLHEWCNARPLSGTNAQAITDPMRESFSKKVFFTWDSDDSMIAMPVLNVKKLKETSVAAGYFIKNLPVTPSKQKQGQDFQTNPHRMANASAYLNVSFEANSQGKDFKTCWKDEDGLTVSAEYVRFKDGYTKATAIEAVIVNWDKCERARVDRYNSELIIALARMRTVRLARDGTANAPAIPQELRINGRTLKCQLISDDFEAHADIVEAVRSGLKARKIGRRHHVII</sequence>
<reference evidence="1 2" key="1">
    <citation type="submission" date="2020-05" db="EMBL/GenBank/DDBJ databases">
        <title>Identification and distribution of gene clusters putatively required for synthesis of sphingolipid metabolism inhibitors in phylogenetically diverse species of the filamentous fungus Fusarium.</title>
        <authorList>
            <person name="Kim H.-S."/>
            <person name="Busman M."/>
            <person name="Brown D.W."/>
            <person name="Divon H."/>
            <person name="Uhlig S."/>
            <person name="Proctor R.H."/>
        </authorList>
    </citation>
    <scope>NUCLEOTIDE SEQUENCE [LARGE SCALE GENOMIC DNA]</scope>
    <source>
        <strain evidence="1 2">NRRL 26131</strain>
    </source>
</reference>
<keyword evidence="2" id="KW-1185">Reference proteome</keyword>
<dbReference type="Proteomes" id="UP000532311">
    <property type="component" value="Unassembled WGS sequence"/>
</dbReference>
<evidence type="ECO:0000313" key="1">
    <source>
        <dbReference type="EMBL" id="KAF5706615.1"/>
    </source>
</evidence>